<protein>
    <submittedName>
        <fullName evidence="1">Uncharacterized protein</fullName>
    </submittedName>
</protein>
<dbReference type="KEGG" id="nfn:NFRAN_2201"/>
<dbReference type="Proteomes" id="UP000294299">
    <property type="component" value="Chromosome NFRAN"/>
</dbReference>
<dbReference type="AlphaFoldDB" id="A0A484I9R8"/>
<reference evidence="1 2" key="1">
    <citation type="submission" date="2019-02" db="EMBL/GenBank/DDBJ databases">
        <authorList>
            <person name="Lehtovirta-Morley E L."/>
        </authorList>
    </citation>
    <scope>NUCLEOTIDE SEQUENCE [LARGE SCALE GENOMIC DNA]</scope>
    <source>
        <strain evidence="1">NFRAN1</strain>
    </source>
</reference>
<gene>
    <name evidence="1" type="ORF">NFRAN_2201</name>
</gene>
<organism evidence="1 2">
    <name type="scientific">Candidatus Nitrosocosmicus franklandianus</name>
    <dbReference type="NCBI Taxonomy" id="1798806"/>
    <lineage>
        <taxon>Archaea</taxon>
        <taxon>Nitrososphaerota</taxon>
        <taxon>Nitrososphaeria</taxon>
        <taxon>Nitrososphaerales</taxon>
        <taxon>Nitrososphaeraceae</taxon>
        <taxon>Candidatus Nitrosocosmicus</taxon>
    </lineage>
</organism>
<proteinExistence type="predicted"/>
<name>A0A484I9R8_9ARCH</name>
<sequence length="69" mass="8024">MELNEYRKSNKNLVDNIELCEYIGCSRKASTRITISTEHFGNLILNLCSYCIDGFMQKQGVKNYEIRTL</sequence>
<evidence type="ECO:0000313" key="1">
    <source>
        <dbReference type="EMBL" id="VFJ14523.1"/>
    </source>
</evidence>
<dbReference type="EMBL" id="LR216287">
    <property type="protein sequence ID" value="VFJ14523.1"/>
    <property type="molecule type" value="Genomic_DNA"/>
</dbReference>
<evidence type="ECO:0000313" key="2">
    <source>
        <dbReference type="Proteomes" id="UP000294299"/>
    </source>
</evidence>
<keyword evidence="2" id="KW-1185">Reference proteome</keyword>
<accession>A0A484I9R8</accession>